<dbReference type="PaxDb" id="3218-PP1S223_12V6.1"/>
<dbReference type="Proteomes" id="UP000006727">
    <property type="component" value="Chromosome 13"/>
</dbReference>
<evidence type="ECO:0000313" key="7">
    <source>
        <dbReference type="EMBL" id="PNR42809.1"/>
    </source>
</evidence>
<evidence type="ECO:0000256" key="2">
    <source>
        <dbReference type="ARBA" id="ARBA00023163"/>
    </source>
</evidence>
<organism evidence="6">
    <name type="scientific">Physcomitrium patens</name>
    <name type="common">Spreading-leaved earth moss</name>
    <name type="synonym">Physcomitrella patens</name>
    <dbReference type="NCBI Taxonomy" id="3218"/>
    <lineage>
        <taxon>Eukaryota</taxon>
        <taxon>Viridiplantae</taxon>
        <taxon>Streptophyta</taxon>
        <taxon>Embryophyta</taxon>
        <taxon>Bryophyta</taxon>
        <taxon>Bryophytina</taxon>
        <taxon>Bryopsida</taxon>
        <taxon>Funariidae</taxon>
        <taxon>Funariales</taxon>
        <taxon>Funariaceae</taxon>
        <taxon>Physcomitrium</taxon>
    </lineage>
</organism>
<accession>X5IYJ7</accession>
<dbReference type="HOGENOM" id="CLU_035664_1_1_1"/>
<dbReference type="Pfam" id="PF02365">
    <property type="entry name" value="NAM"/>
    <property type="match status" value="1"/>
</dbReference>
<reference evidence="8" key="4">
    <citation type="submission" date="2020-12" db="UniProtKB">
        <authorList>
            <consortium name="EnsemblPlants"/>
        </authorList>
    </citation>
    <scope>IDENTIFICATION</scope>
</reference>
<reference evidence="6" key="2">
    <citation type="journal article" date="2014" name="Science">
        <title>Contribution of NAC transcription factors to plant adaptation to land.</title>
        <authorList>
            <person name="Xu B."/>
            <person name="Ohtani M."/>
            <person name="Yamaguchi M."/>
            <person name="Toyooka K."/>
            <person name="Wakazaki M."/>
            <person name="Sato M."/>
            <person name="Kubo M."/>
            <person name="Nakano Y."/>
            <person name="Sano R."/>
            <person name="Hiwatashi Y."/>
            <person name="Murata T."/>
            <person name="Kurata T."/>
            <person name="Yoneda A."/>
            <person name="Kato K."/>
            <person name="Hasebe M."/>
            <person name="Demura T."/>
        </authorList>
    </citation>
    <scope>NUCLEOTIDE SEQUENCE</scope>
</reference>
<dbReference type="Gramene" id="Pp3c13_20650V3.2">
    <property type="protein sequence ID" value="Pp3c13_20650V3.2"/>
    <property type="gene ID" value="Pp3c13_20650"/>
</dbReference>
<reference evidence="7 9" key="1">
    <citation type="journal article" date="2008" name="Science">
        <title>The Physcomitrella genome reveals evolutionary insights into the conquest of land by plants.</title>
        <authorList>
            <person name="Rensing S."/>
            <person name="Lang D."/>
            <person name="Zimmer A."/>
            <person name="Terry A."/>
            <person name="Salamov A."/>
            <person name="Shapiro H."/>
            <person name="Nishiyama T."/>
            <person name="Perroud P.-F."/>
            <person name="Lindquist E."/>
            <person name="Kamisugi Y."/>
            <person name="Tanahashi T."/>
            <person name="Sakakibara K."/>
            <person name="Fujita T."/>
            <person name="Oishi K."/>
            <person name="Shin-I T."/>
            <person name="Kuroki Y."/>
            <person name="Toyoda A."/>
            <person name="Suzuki Y."/>
            <person name="Hashimoto A."/>
            <person name="Yamaguchi K."/>
            <person name="Sugano A."/>
            <person name="Kohara Y."/>
            <person name="Fujiyama A."/>
            <person name="Anterola A."/>
            <person name="Aoki S."/>
            <person name="Ashton N."/>
            <person name="Barbazuk W.B."/>
            <person name="Barker E."/>
            <person name="Bennetzen J."/>
            <person name="Bezanilla M."/>
            <person name="Blankenship R."/>
            <person name="Cho S.H."/>
            <person name="Dutcher S."/>
            <person name="Estelle M."/>
            <person name="Fawcett J.A."/>
            <person name="Gundlach H."/>
            <person name="Hanada K."/>
            <person name="Heyl A."/>
            <person name="Hicks K.A."/>
            <person name="Hugh J."/>
            <person name="Lohr M."/>
            <person name="Mayer K."/>
            <person name="Melkozernov A."/>
            <person name="Murata T."/>
            <person name="Nelson D."/>
            <person name="Pils B."/>
            <person name="Prigge M."/>
            <person name="Reiss B."/>
            <person name="Renner T."/>
            <person name="Rombauts S."/>
            <person name="Rushton P."/>
            <person name="Sanderfoot A."/>
            <person name="Schween G."/>
            <person name="Shiu S.-H."/>
            <person name="Stueber K."/>
            <person name="Theodoulou F.L."/>
            <person name="Tu H."/>
            <person name="Van de Peer Y."/>
            <person name="Verrier P.J."/>
            <person name="Waters E."/>
            <person name="Wood A."/>
            <person name="Yang L."/>
            <person name="Cove D."/>
            <person name="Cuming A."/>
            <person name="Hasebe M."/>
            <person name="Lucas S."/>
            <person name="Mishler D.B."/>
            <person name="Reski R."/>
            <person name="Grigoriev I."/>
            <person name="Quatrano R.S."/>
            <person name="Boore J.L."/>
        </authorList>
    </citation>
    <scope>NUCLEOTIDE SEQUENCE [LARGE SCALE GENOMIC DNA]</scope>
    <source>
        <strain evidence="8 9">cv. Gransden 2004</strain>
    </source>
</reference>
<dbReference type="EnsemblPlants" id="Pp3c13_20650V3.6">
    <property type="protein sequence ID" value="Pp3c13_20650V3.6"/>
    <property type="gene ID" value="Pp3c13_20650"/>
</dbReference>
<dbReference type="Gramene" id="Pp3c13_20650V3.3">
    <property type="protein sequence ID" value="Pp3c13_20650V3.3"/>
    <property type="gene ID" value="Pp3c13_20650"/>
</dbReference>
<dbReference type="EMBL" id="AB898085">
    <property type="protein sequence ID" value="BAO66175.1"/>
    <property type="molecule type" value="mRNA"/>
</dbReference>
<dbReference type="FunCoup" id="X5IYJ7">
    <property type="interactions" value="678"/>
</dbReference>
<dbReference type="Gramene" id="Pp3c13_20650V3.5">
    <property type="protein sequence ID" value="Pp3c13_20650V3.5"/>
    <property type="gene ID" value="Pp3c13_20650"/>
</dbReference>
<dbReference type="EnsemblPlants" id="Pp3c13_20650V3.1">
    <property type="protein sequence ID" value="Pp3c13_20650V3.1"/>
    <property type="gene ID" value="Pp3c13_20650"/>
</dbReference>
<protein>
    <submittedName>
        <fullName evidence="6">NAC transcription factor PpVNS5</fullName>
    </submittedName>
</protein>
<dbReference type="InterPro" id="IPR036093">
    <property type="entry name" value="NAC_dom_sf"/>
</dbReference>
<dbReference type="PROSITE" id="PS51005">
    <property type="entry name" value="NAC"/>
    <property type="match status" value="1"/>
</dbReference>
<evidence type="ECO:0000313" key="9">
    <source>
        <dbReference type="Proteomes" id="UP000006727"/>
    </source>
</evidence>
<dbReference type="PANTHER" id="PTHR31744">
    <property type="entry name" value="PROTEIN CUP-SHAPED COTYLEDON 2-RELATED"/>
    <property type="match status" value="1"/>
</dbReference>
<feature type="compositionally biased region" description="Polar residues" evidence="4">
    <location>
        <begin position="290"/>
        <end position="303"/>
    </location>
</feature>
<keyword evidence="9" id="KW-1185">Reference proteome</keyword>
<dbReference type="Gene3D" id="2.170.150.80">
    <property type="entry name" value="NAC domain"/>
    <property type="match status" value="1"/>
</dbReference>
<dbReference type="AlphaFoldDB" id="X5IYJ7"/>
<reference evidence="7 9" key="3">
    <citation type="journal article" date="2018" name="Plant J.">
        <title>The Physcomitrella patens chromosome-scale assembly reveals moss genome structure and evolution.</title>
        <authorList>
            <person name="Lang D."/>
            <person name="Ullrich K.K."/>
            <person name="Murat F."/>
            <person name="Fuchs J."/>
            <person name="Jenkins J."/>
            <person name="Haas F.B."/>
            <person name="Piednoel M."/>
            <person name="Gundlach H."/>
            <person name="Van Bel M."/>
            <person name="Meyberg R."/>
            <person name="Vives C."/>
            <person name="Morata J."/>
            <person name="Symeonidi A."/>
            <person name="Hiss M."/>
            <person name="Muchero W."/>
            <person name="Kamisugi Y."/>
            <person name="Saleh O."/>
            <person name="Blanc G."/>
            <person name="Decker E.L."/>
            <person name="van Gessel N."/>
            <person name="Grimwood J."/>
            <person name="Hayes R.D."/>
            <person name="Graham S.W."/>
            <person name="Gunter L.E."/>
            <person name="McDaniel S.F."/>
            <person name="Hoernstein S.N.W."/>
            <person name="Larsson A."/>
            <person name="Li F.W."/>
            <person name="Perroud P.F."/>
            <person name="Phillips J."/>
            <person name="Ranjan P."/>
            <person name="Rokshar D.S."/>
            <person name="Rothfels C.J."/>
            <person name="Schneider L."/>
            <person name="Shu S."/>
            <person name="Stevenson D.W."/>
            <person name="Thummler F."/>
            <person name="Tillich M."/>
            <person name="Villarreal Aguilar J.C."/>
            <person name="Widiez T."/>
            <person name="Wong G.K."/>
            <person name="Wymore A."/>
            <person name="Zhang Y."/>
            <person name="Zimmer A.D."/>
            <person name="Quatrano R.S."/>
            <person name="Mayer K.F.X."/>
            <person name="Goodstein D."/>
            <person name="Casacuberta J.M."/>
            <person name="Vandepoele K."/>
            <person name="Reski R."/>
            <person name="Cuming A.C."/>
            <person name="Tuskan G.A."/>
            <person name="Maumus F."/>
            <person name="Salse J."/>
            <person name="Schmutz J."/>
            <person name="Rensing S.A."/>
        </authorList>
    </citation>
    <scope>NUCLEOTIDE SEQUENCE [LARGE SCALE GENOMIC DNA]</scope>
    <source>
        <strain evidence="8 9">cv. Gransden 2004</strain>
    </source>
</reference>
<evidence type="ECO:0000313" key="6">
    <source>
        <dbReference type="EMBL" id="BAO66175.1"/>
    </source>
</evidence>
<dbReference type="Gramene" id="Pp3c13_20650V3.6">
    <property type="protein sequence ID" value="Pp3c13_20650V3.6"/>
    <property type="gene ID" value="Pp3c13_20650"/>
</dbReference>
<dbReference type="PANTHER" id="PTHR31744:SF221">
    <property type="entry name" value="NAC DOMAIN-CONTAINING PROTEIN 43-LIKE"/>
    <property type="match status" value="1"/>
</dbReference>
<evidence type="ECO:0000256" key="4">
    <source>
        <dbReference type="SAM" id="MobiDB-lite"/>
    </source>
</evidence>
<dbReference type="InterPro" id="IPR003441">
    <property type="entry name" value="NAC-dom"/>
</dbReference>
<keyword evidence="2" id="KW-0804">Transcription</keyword>
<feature type="domain" description="NAC" evidence="5">
    <location>
        <begin position="8"/>
        <end position="162"/>
    </location>
</feature>
<dbReference type="Gramene" id="Pp3c13_20650V3.1">
    <property type="protein sequence ID" value="Pp3c13_20650V3.1"/>
    <property type="gene ID" value="Pp3c13_20650"/>
</dbReference>
<sequence>MNQLTAKVPVGFRFHPTDEELVGYYLPMRVTARKVELDLIRDLDLYKLEPWDLQDLCKIQADSNEKQTDYYFFSRKDKKYPTGNRANRATTQGFWKATGRDKPIHTKLQTLIGMRKTLVFYQGRAPHGVKTDWIMHEFRLDDGPGQPAHVNDGWVVCRVFKKNKNQKPKVEERAVSHEEHMGTLPSEHMGSPDILSGGGRFAYSDQSQYGSIKQEIISLDEYKSRHSDMYLNQFSGQMALLSNAETQSRSMPSSSILNQSRSHTCLTLSPRRPDCYQNFNSYLETPAYPENSTEYTDPQSSGSGSDGETHEDSILGNLDNLDWSALLQEPSSGKDSRCPPTASAKANTEDVTALIQIKRQNSDIFSSLDLWNYSHVAQQTL</sequence>
<dbReference type="SUPFAM" id="SSF101941">
    <property type="entry name" value="NAC domain"/>
    <property type="match status" value="1"/>
</dbReference>
<dbReference type="EnsemblPlants" id="Pp3c13_20650V3.3">
    <property type="protein sequence ID" value="Pp3c13_20650V3.3"/>
    <property type="gene ID" value="Pp3c13_20650"/>
</dbReference>
<gene>
    <name evidence="6" type="primary">PpVNS5</name>
    <name evidence="8" type="synonym">LOC112290558</name>
    <name evidence="7" type="ORF">PHYPA_017640</name>
</gene>
<dbReference type="Gramene" id="Pp3c13_20650V3.4">
    <property type="protein sequence ID" value="Pp3c13_20650V3.4"/>
    <property type="gene ID" value="Pp3c13_20650"/>
</dbReference>
<dbReference type="EnsemblPlants" id="Pp3c13_20650V3.5">
    <property type="protein sequence ID" value="Pp3c13_20650V3.5"/>
    <property type="gene ID" value="Pp3c13_20650"/>
</dbReference>
<evidence type="ECO:0000313" key="8">
    <source>
        <dbReference type="EnsemblPlants" id="Pp3c13_20650V3.1"/>
    </source>
</evidence>
<evidence type="ECO:0000256" key="3">
    <source>
        <dbReference type="ARBA" id="ARBA00023242"/>
    </source>
</evidence>
<dbReference type="EnsemblPlants" id="Pp3c13_20650V3.2">
    <property type="protein sequence ID" value="Pp3c13_20650V3.2"/>
    <property type="gene ID" value="Pp3c13_20650"/>
</dbReference>
<feature type="region of interest" description="Disordered" evidence="4">
    <location>
        <begin position="286"/>
        <end position="314"/>
    </location>
</feature>
<dbReference type="EMBL" id="ABEU02000013">
    <property type="protein sequence ID" value="PNR42809.1"/>
    <property type="molecule type" value="Genomic_DNA"/>
</dbReference>
<proteinExistence type="evidence at transcript level"/>
<evidence type="ECO:0000259" key="5">
    <source>
        <dbReference type="PROSITE" id="PS51005"/>
    </source>
</evidence>
<keyword evidence="3" id="KW-0539">Nucleus</keyword>
<name>X5IYJ7_PHYPA</name>
<dbReference type="GO" id="GO:0006355">
    <property type="term" value="P:regulation of DNA-templated transcription"/>
    <property type="evidence" value="ECO:0007669"/>
    <property type="project" value="InterPro"/>
</dbReference>
<dbReference type="EnsemblPlants" id="Pp3c13_20650V3.4">
    <property type="protein sequence ID" value="Pp3c13_20650V3.4"/>
    <property type="gene ID" value="Pp3c13_20650"/>
</dbReference>
<evidence type="ECO:0000256" key="1">
    <source>
        <dbReference type="ARBA" id="ARBA00023015"/>
    </source>
</evidence>
<dbReference type="GO" id="GO:0003677">
    <property type="term" value="F:DNA binding"/>
    <property type="evidence" value="ECO:0007669"/>
    <property type="project" value="InterPro"/>
</dbReference>
<dbReference type="OrthoDB" id="1922833at2759"/>
<keyword evidence="1" id="KW-0805">Transcription regulation</keyword>